<dbReference type="Proteomes" id="UP000006334">
    <property type="component" value="Unassembled WGS sequence"/>
</dbReference>
<evidence type="ECO:0000313" key="3">
    <source>
        <dbReference type="Proteomes" id="UP000006334"/>
    </source>
</evidence>
<dbReference type="Gene3D" id="3.30.70.1290">
    <property type="entry name" value="Transposase IS200-like"/>
    <property type="match status" value="1"/>
</dbReference>
<keyword evidence="3" id="KW-1185">Reference proteome</keyword>
<dbReference type="STRING" id="1127673.GLIP_3826"/>
<dbReference type="InterPro" id="IPR002686">
    <property type="entry name" value="Transposase_17"/>
</dbReference>
<gene>
    <name evidence="2" type="ORF">GLIP_3826</name>
</gene>
<dbReference type="GO" id="GO:0004803">
    <property type="term" value="F:transposase activity"/>
    <property type="evidence" value="ECO:0007669"/>
    <property type="project" value="InterPro"/>
</dbReference>
<dbReference type="RefSeq" id="WP_008846239.1">
    <property type="nucleotide sequence ID" value="NZ_BAEN01000075.1"/>
</dbReference>
<dbReference type="InterPro" id="IPR036515">
    <property type="entry name" value="Transposase_17_sf"/>
</dbReference>
<dbReference type="NCBIfam" id="NF047646">
    <property type="entry name" value="REP_Tyr_transpos"/>
    <property type="match status" value="1"/>
</dbReference>
<dbReference type="Pfam" id="PF01797">
    <property type="entry name" value="Y1_Tnp"/>
    <property type="match status" value="1"/>
</dbReference>
<name>K6YE49_9ALTE</name>
<organism evidence="2 3">
    <name type="scientific">Aliiglaciecola lipolytica E3</name>
    <dbReference type="NCBI Taxonomy" id="1127673"/>
    <lineage>
        <taxon>Bacteria</taxon>
        <taxon>Pseudomonadati</taxon>
        <taxon>Pseudomonadota</taxon>
        <taxon>Gammaproteobacteria</taxon>
        <taxon>Alteromonadales</taxon>
        <taxon>Alteromonadaceae</taxon>
        <taxon>Aliiglaciecola</taxon>
    </lineage>
</organism>
<dbReference type="SUPFAM" id="SSF143422">
    <property type="entry name" value="Transposase IS200-like"/>
    <property type="match status" value="1"/>
</dbReference>
<evidence type="ECO:0000313" key="2">
    <source>
        <dbReference type="EMBL" id="GAC16437.1"/>
    </source>
</evidence>
<dbReference type="eggNOG" id="COG1943">
    <property type="taxonomic scope" value="Bacteria"/>
</dbReference>
<sequence length="148" mass="16935">MAKTLTKGRRSITGQVYLITACTKNREPLFSNFNLARVVVNHMKKAQQRGDLNFVSWVIMPDHFHFLISLEGDSNLSDVIGYIKGTTSHQICKRLNRQGGIWQAGFHDHAIRNEENIIDVARYIVANPLRAGIVKSLKQYPHWDSIYL</sequence>
<protein>
    <recommendedName>
        <fullName evidence="1">Transposase IS200-like domain-containing protein</fullName>
    </recommendedName>
</protein>
<feature type="domain" description="Transposase IS200-like" evidence="1">
    <location>
        <begin position="12"/>
        <end position="127"/>
    </location>
</feature>
<dbReference type="SMART" id="SM01321">
    <property type="entry name" value="Y1_Tnp"/>
    <property type="match status" value="1"/>
</dbReference>
<comment type="caution">
    <text evidence="2">The sequence shown here is derived from an EMBL/GenBank/DDBJ whole genome shotgun (WGS) entry which is preliminary data.</text>
</comment>
<dbReference type="OrthoDB" id="9794403at2"/>
<dbReference type="PANTHER" id="PTHR36966:SF1">
    <property type="entry name" value="REP-ASSOCIATED TYROSINE TRANSPOSASE"/>
    <property type="match status" value="1"/>
</dbReference>
<evidence type="ECO:0000259" key="1">
    <source>
        <dbReference type="SMART" id="SM01321"/>
    </source>
</evidence>
<dbReference type="GO" id="GO:0043565">
    <property type="term" value="F:sequence-specific DNA binding"/>
    <property type="evidence" value="ECO:0007669"/>
    <property type="project" value="TreeGrafter"/>
</dbReference>
<proteinExistence type="predicted"/>
<dbReference type="AlphaFoldDB" id="K6YE49"/>
<dbReference type="PANTHER" id="PTHR36966">
    <property type="entry name" value="REP-ASSOCIATED TYROSINE TRANSPOSASE"/>
    <property type="match status" value="1"/>
</dbReference>
<dbReference type="EMBL" id="BAEN01000075">
    <property type="protein sequence ID" value="GAC16437.1"/>
    <property type="molecule type" value="Genomic_DNA"/>
</dbReference>
<dbReference type="GO" id="GO:0006313">
    <property type="term" value="P:DNA transposition"/>
    <property type="evidence" value="ECO:0007669"/>
    <property type="project" value="InterPro"/>
</dbReference>
<reference evidence="2 3" key="1">
    <citation type="journal article" date="2017" name="Antonie Van Leeuwenhoek">
        <title>Rhizobium rhizosphaerae sp. nov., a novel species isolated from rice rhizosphere.</title>
        <authorList>
            <person name="Zhao J.J."/>
            <person name="Zhang J."/>
            <person name="Zhang R.J."/>
            <person name="Zhang C.W."/>
            <person name="Yin H.Q."/>
            <person name="Zhang X.X."/>
        </authorList>
    </citation>
    <scope>NUCLEOTIDE SEQUENCE [LARGE SCALE GENOMIC DNA]</scope>
    <source>
        <strain evidence="2 3">E3</strain>
    </source>
</reference>
<dbReference type="InterPro" id="IPR052715">
    <property type="entry name" value="RAYT_transposase"/>
</dbReference>
<dbReference type="PROSITE" id="PS51257">
    <property type="entry name" value="PROKAR_LIPOPROTEIN"/>
    <property type="match status" value="1"/>
</dbReference>
<accession>K6YE49</accession>